<protein>
    <submittedName>
        <fullName evidence="4">Helix-turn-helix domain-containing protein</fullName>
    </submittedName>
</protein>
<evidence type="ECO:0000256" key="2">
    <source>
        <dbReference type="ARBA" id="ARBA00023163"/>
    </source>
</evidence>
<evidence type="ECO:0000313" key="4">
    <source>
        <dbReference type="EMBL" id="MFG1703709.1"/>
    </source>
</evidence>
<dbReference type="InterPro" id="IPR018060">
    <property type="entry name" value="HTH_AraC"/>
</dbReference>
<name>A0ABW7A9E2_9ACTN</name>
<evidence type="ECO:0000256" key="1">
    <source>
        <dbReference type="ARBA" id="ARBA00023015"/>
    </source>
</evidence>
<keyword evidence="5" id="KW-1185">Reference proteome</keyword>
<reference evidence="4 5" key="1">
    <citation type="submission" date="2024-10" db="EMBL/GenBank/DDBJ databases">
        <authorList>
            <person name="Topkara A.R."/>
            <person name="Saygin H."/>
        </authorList>
    </citation>
    <scope>NUCLEOTIDE SEQUENCE [LARGE SCALE GENOMIC DNA]</scope>
    <source>
        <strain evidence="4 5">M3C6</strain>
    </source>
</reference>
<gene>
    <name evidence="4" type="ORF">ACFLIM_10985</name>
</gene>
<sequence length="57" mass="6373">MERCRRDLFDPALSERPVRATGARWGFPDAAQFNRTFRTAYGLPPAEFRRSSGVAGG</sequence>
<dbReference type="InterPro" id="IPR009057">
    <property type="entry name" value="Homeodomain-like_sf"/>
</dbReference>
<dbReference type="Proteomes" id="UP001603978">
    <property type="component" value="Unassembled WGS sequence"/>
</dbReference>
<dbReference type="RefSeq" id="WP_393164432.1">
    <property type="nucleotide sequence ID" value="NZ_JBICRM010000005.1"/>
</dbReference>
<accession>A0ABW7A9E2</accession>
<dbReference type="Gene3D" id="1.10.10.60">
    <property type="entry name" value="Homeodomain-like"/>
    <property type="match status" value="1"/>
</dbReference>
<dbReference type="PROSITE" id="PS01124">
    <property type="entry name" value="HTH_ARAC_FAMILY_2"/>
    <property type="match status" value="1"/>
</dbReference>
<evidence type="ECO:0000313" key="5">
    <source>
        <dbReference type="Proteomes" id="UP001603978"/>
    </source>
</evidence>
<keyword evidence="2" id="KW-0804">Transcription</keyword>
<keyword evidence="1" id="KW-0805">Transcription regulation</keyword>
<comment type="caution">
    <text evidence="4">The sequence shown here is derived from an EMBL/GenBank/DDBJ whole genome shotgun (WGS) entry which is preliminary data.</text>
</comment>
<evidence type="ECO:0000259" key="3">
    <source>
        <dbReference type="PROSITE" id="PS01124"/>
    </source>
</evidence>
<feature type="domain" description="HTH araC/xylS-type" evidence="3">
    <location>
        <begin position="1"/>
        <end position="51"/>
    </location>
</feature>
<dbReference type="EMBL" id="JBICRM010000005">
    <property type="protein sequence ID" value="MFG1703709.1"/>
    <property type="molecule type" value="Genomic_DNA"/>
</dbReference>
<dbReference type="SUPFAM" id="SSF46689">
    <property type="entry name" value="Homeodomain-like"/>
    <property type="match status" value="1"/>
</dbReference>
<organism evidence="4 5">
    <name type="scientific">Nonomuraea marmarensis</name>
    <dbReference type="NCBI Taxonomy" id="3351344"/>
    <lineage>
        <taxon>Bacteria</taxon>
        <taxon>Bacillati</taxon>
        <taxon>Actinomycetota</taxon>
        <taxon>Actinomycetes</taxon>
        <taxon>Streptosporangiales</taxon>
        <taxon>Streptosporangiaceae</taxon>
        <taxon>Nonomuraea</taxon>
    </lineage>
</organism>
<dbReference type="Pfam" id="PF12833">
    <property type="entry name" value="HTH_18"/>
    <property type="match status" value="1"/>
</dbReference>
<proteinExistence type="predicted"/>